<organism evidence="3 4">
    <name type="scientific">Paraburkholderia megapolitana</name>
    <dbReference type="NCBI Taxonomy" id="420953"/>
    <lineage>
        <taxon>Bacteria</taxon>
        <taxon>Pseudomonadati</taxon>
        <taxon>Pseudomonadota</taxon>
        <taxon>Betaproteobacteria</taxon>
        <taxon>Burkholderiales</taxon>
        <taxon>Burkholderiaceae</taxon>
        <taxon>Paraburkholderia</taxon>
    </lineage>
</organism>
<keyword evidence="1" id="KW-0732">Signal</keyword>
<dbReference type="PANTHER" id="PTHR35936">
    <property type="entry name" value="MEMBRANE-BOUND LYTIC MUREIN TRANSGLYCOSYLASE F"/>
    <property type="match status" value="1"/>
</dbReference>
<reference evidence="3 4" key="1">
    <citation type="submission" date="2016-10" db="EMBL/GenBank/DDBJ databases">
        <authorList>
            <person name="de Groot N.N."/>
        </authorList>
    </citation>
    <scope>NUCLEOTIDE SEQUENCE [LARGE SCALE GENOMIC DNA]</scope>
    <source>
        <strain evidence="3 4">LMG 23650</strain>
    </source>
</reference>
<proteinExistence type="predicted"/>
<evidence type="ECO:0000313" key="4">
    <source>
        <dbReference type="Proteomes" id="UP000199548"/>
    </source>
</evidence>
<dbReference type="AlphaFoldDB" id="A0A1I3LF57"/>
<accession>A0A1I3LF57</accession>
<protein>
    <submittedName>
        <fullName evidence="3">Amino acid ABC transporter substrate-binding protein, PAAT family</fullName>
    </submittedName>
</protein>
<sequence>MGNLQGSFTSESGRSELTPTGVLRVGVVYAPEPSAFFALRTVDGALHGVTVDLANEFARRLNVPGEVLGFSGSGQLVDALEQGQLDVAFMPVDDERRKHVNFGPEYYVVESTCLVRDAAVVPDFAALDDARMTVVGLAETTTIRAAQKALPAAQFKAVSSVSAALELLKAGDADAVALSRDVLERYQTRFPGSRVLDGAFHAIKVAIAVPKGKPVALDAASHFLEQAKSSGFVEAAFRRAGV</sequence>
<dbReference type="PANTHER" id="PTHR35936:SF17">
    <property type="entry name" value="ARGININE-BINDING EXTRACELLULAR PROTEIN ARTP"/>
    <property type="match status" value="1"/>
</dbReference>
<dbReference type="Gene3D" id="3.40.190.10">
    <property type="entry name" value="Periplasmic binding protein-like II"/>
    <property type="match status" value="2"/>
</dbReference>
<dbReference type="InterPro" id="IPR001638">
    <property type="entry name" value="Solute-binding_3/MltF_N"/>
</dbReference>
<dbReference type="SUPFAM" id="SSF53850">
    <property type="entry name" value="Periplasmic binding protein-like II"/>
    <property type="match status" value="1"/>
</dbReference>
<dbReference type="SMART" id="SM00062">
    <property type="entry name" value="PBPb"/>
    <property type="match status" value="1"/>
</dbReference>
<dbReference type="STRING" id="420953.SAMN05192543_104379"/>
<evidence type="ECO:0000256" key="1">
    <source>
        <dbReference type="ARBA" id="ARBA00022729"/>
    </source>
</evidence>
<dbReference type="EMBL" id="FOQU01000004">
    <property type="protein sequence ID" value="SFI83106.1"/>
    <property type="molecule type" value="Genomic_DNA"/>
</dbReference>
<dbReference type="RefSeq" id="WP_091012280.1">
    <property type="nucleotide sequence ID" value="NZ_CP041743.1"/>
</dbReference>
<feature type="domain" description="Solute-binding protein family 3/N-terminal" evidence="2">
    <location>
        <begin position="22"/>
        <end position="241"/>
    </location>
</feature>
<dbReference type="Proteomes" id="UP000199548">
    <property type="component" value="Unassembled WGS sequence"/>
</dbReference>
<dbReference type="OrthoDB" id="571173at2"/>
<evidence type="ECO:0000313" key="3">
    <source>
        <dbReference type="EMBL" id="SFI83106.1"/>
    </source>
</evidence>
<name>A0A1I3LF57_9BURK</name>
<keyword evidence="4" id="KW-1185">Reference proteome</keyword>
<dbReference type="Pfam" id="PF00497">
    <property type="entry name" value="SBP_bac_3"/>
    <property type="match status" value="1"/>
</dbReference>
<gene>
    <name evidence="3" type="ORF">SAMN05192543_104379</name>
</gene>
<evidence type="ECO:0000259" key="2">
    <source>
        <dbReference type="SMART" id="SM00062"/>
    </source>
</evidence>